<comment type="caution">
    <text evidence="3">The sequence shown here is derived from an EMBL/GenBank/DDBJ whole genome shotgun (WGS) entry which is preliminary data.</text>
</comment>
<evidence type="ECO:0000313" key="4">
    <source>
        <dbReference type="Proteomes" id="UP000265955"/>
    </source>
</evidence>
<sequence length="90" mass="9560">MPLPVAVLFIAPCLLAGCAQPTPQFDATFGDSVRTAVAQQTLNPDASRNNDPVSGIDGRAAQEAMNRYQKSFAEKEPPRSDVTINISGGR</sequence>
<protein>
    <submittedName>
        <fullName evidence="3">Pilus assembly protein</fullName>
    </submittedName>
</protein>
<keyword evidence="2" id="KW-0732">Signal</keyword>
<evidence type="ECO:0000256" key="1">
    <source>
        <dbReference type="SAM" id="MobiDB-lite"/>
    </source>
</evidence>
<feature type="region of interest" description="Disordered" evidence="1">
    <location>
        <begin position="70"/>
        <end position="90"/>
    </location>
</feature>
<proteinExistence type="predicted"/>
<reference evidence="4" key="1">
    <citation type="submission" date="2018-09" db="EMBL/GenBank/DDBJ databases">
        <authorList>
            <person name="Zhu H."/>
        </authorList>
    </citation>
    <scope>NUCLEOTIDE SEQUENCE [LARGE SCALE GENOMIC DNA]</scope>
    <source>
        <strain evidence="4">K1R23-30</strain>
    </source>
</reference>
<dbReference type="AlphaFoldDB" id="A0A3A3G0H9"/>
<name>A0A3A3G0H9_9BURK</name>
<evidence type="ECO:0000256" key="2">
    <source>
        <dbReference type="SAM" id="SignalP"/>
    </source>
</evidence>
<evidence type="ECO:0000313" key="3">
    <source>
        <dbReference type="EMBL" id="RJF92839.1"/>
    </source>
</evidence>
<gene>
    <name evidence="3" type="ORF">D3871_29030</name>
</gene>
<feature type="signal peptide" evidence="2">
    <location>
        <begin position="1"/>
        <end position="16"/>
    </location>
</feature>
<organism evidence="3 4">
    <name type="scientific">Noviherbaspirillum saxi</name>
    <dbReference type="NCBI Taxonomy" id="2320863"/>
    <lineage>
        <taxon>Bacteria</taxon>
        <taxon>Pseudomonadati</taxon>
        <taxon>Pseudomonadota</taxon>
        <taxon>Betaproteobacteria</taxon>
        <taxon>Burkholderiales</taxon>
        <taxon>Oxalobacteraceae</taxon>
        <taxon>Noviherbaspirillum</taxon>
    </lineage>
</organism>
<feature type="chain" id="PRO_5017461789" evidence="2">
    <location>
        <begin position="17"/>
        <end position="90"/>
    </location>
</feature>
<dbReference type="EMBL" id="QYUO01000003">
    <property type="protein sequence ID" value="RJF92839.1"/>
    <property type="molecule type" value="Genomic_DNA"/>
</dbReference>
<accession>A0A3A3G0H9</accession>
<dbReference type="OrthoDB" id="8537668at2"/>
<keyword evidence="4" id="KW-1185">Reference proteome</keyword>
<dbReference type="Proteomes" id="UP000265955">
    <property type="component" value="Unassembled WGS sequence"/>
</dbReference>